<dbReference type="InterPro" id="IPR052999">
    <property type="entry name" value="PTS1_Protein"/>
</dbReference>
<protein>
    <recommendedName>
        <fullName evidence="3">Carboxymuconolactone decarboxylase-like domain-containing protein</fullName>
    </recommendedName>
</protein>
<reference evidence="1" key="1">
    <citation type="journal article" date="2020" name="Stud. Mycol.">
        <title>101 Dothideomycetes genomes: a test case for predicting lifestyles and emergence of pathogens.</title>
        <authorList>
            <person name="Haridas S."/>
            <person name="Albert R."/>
            <person name="Binder M."/>
            <person name="Bloem J."/>
            <person name="Labutti K."/>
            <person name="Salamov A."/>
            <person name="Andreopoulos B."/>
            <person name="Baker S."/>
            <person name="Barry K."/>
            <person name="Bills G."/>
            <person name="Bluhm B."/>
            <person name="Cannon C."/>
            <person name="Castanera R."/>
            <person name="Culley D."/>
            <person name="Daum C."/>
            <person name="Ezra D."/>
            <person name="Gonzalez J."/>
            <person name="Henrissat B."/>
            <person name="Kuo A."/>
            <person name="Liang C."/>
            <person name="Lipzen A."/>
            <person name="Lutzoni F."/>
            <person name="Magnuson J."/>
            <person name="Mondo S."/>
            <person name="Nolan M."/>
            <person name="Ohm R."/>
            <person name="Pangilinan J."/>
            <person name="Park H.-J."/>
            <person name="Ramirez L."/>
            <person name="Alfaro M."/>
            <person name="Sun H."/>
            <person name="Tritt A."/>
            <person name="Yoshinaga Y."/>
            <person name="Zwiers L.-H."/>
            <person name="Turgeon B."/>
            <person name="Goodwin S."/>
            <person name="Spatafora J."/>
            <person name="Crous P."/>
            <person name="Grigoriev I."/>
        </authorList>
    </citation>
    <scope>NUCLEOTIDE SEQUENCE</scope>
    <source>
        <strain evidence="1">CBS 269.34</strain>
    </source>
</reference>
<proteinExistence type="predicted"/>
<organism evidence="1 2">
    <name type="scientific">Lophium mytilinum</name>
    <dbReference type="NCBI Taxonomy" id="390894"/>
    <lineage>
        <taxon>Eukaryota</taxon>
        <taxon>Fungi</taxon>
        <taxon>Dikarya</taxon>
        <taxon>Ascomycota</taxon>
        <taxon>Pezizomycotina</taxon>
        <taxon>Dothideomycetes</taxon>
        <taxon>Pleosporomycetidae</taxon>
        <taxon>Mytilinidiales</taxon>
        <taxon>Mytilinidiaceae</taxon>
        <taxon>Lophium</taxon>
    </lineage>
</organism>
<dbReference type="Proteomes" id="UP000799750">
    <property type="component" value="Unassembled WGS sequence"/>
</dbReference>
<dbReference type="AlphaFoldDB" id="A0A6A6QNE9"/>
<name>A0A6A6QNE9_9PEZI</name>
<dbReference type="OrthoDB" id="5537330at2759"/>
<evidence type="ECO:0000313" key="1">
    <source>
        <dbReference type="EMBL" id="KAF2493636.1"/>
    </source>
</evidence>
<sequence length="239" mass="26640">MATTSIQDLFETIRKAFPESLPQDSWYIIVASALLATDGGEHFAALYKYALDQLGPGSSSEARKNVSRRLREVIIKTWTLIGLPKVFPAYYSLASAEAPGDAAADFERSERRANLHPDQVTARSQDWLKRELAEDGEAVMKSLSANPDLAWTIKFIQYGYFFADTSVLDTIENEFCILAALMGSGAKMAMFAHMKSLRRLGASKSEAEAFQDVVVKVAAFQGTDNSSWHRFDEVEEFFE</sequence>
<dbReference type="EMBL" id="MU004192">
    <property type="protein sequence ID" value="KAF2493636.1"/>
    <property type="molecule type" value="Genomic_DNA"/>
</dbReference>
<dbReference type="SUPFAM" id="SSF69118">
    <property type="entry name" value="AhpD-like"/>
    <property type="match status" value="1"/>
</dbReference>
<gene>
    <name evidence="1" type="ORF">BU16DRAFT_465362</name>
</gene>
<keyword evidence="2" id="KW-1185">Reference proteome</keyword>
<dbReference type="InterPro" id="IPR029032">
    <property type="entry name" value="AhpD-like"/>
</dbReference>
<dbReference type="Gene3D" id="1.20.1290.10">
    <property type="entry name" value="AhpD-like"/>
    <property type="match status" value="1"/>
</dbReference>
<accession>A0A6A6QNE9</accession>
<evidence type="ECO:0008006" key="3">
    <source>
        <dbReference type="Google" id="ProtNLM"/>
    </source>
</evidence>
<dbReference type="PANTHER" id="PTHR28180">
    <property type="entry name" value="CONSERVED MITOCHONDRIAL PROTEIN-RELATED"/>
    <property type="match status" value="1"/>
</dbReference>
<evidence type="ECO:0000313" key="2">
    <source>
        <dbReference type="Proteomes" id="UP000799750"/>
    </source>
</evidence>